<evidence type="ECO:0000313" key="7">
    <source>
        <dbReference type="Proteomes" id="UP000516404"/>
    </source>
</evidence>
<dbReference type="EMBL" id="CP061539">
    <property type="protein sequence ID" value="QNV37882.1"/>
    <property type="molecule type" value="Genomic_DNA"/>
</dbReference>
<dbReference type="KEGG" id="rter:IDM49_00795"/>
<dbReference type="InterPro" id="IPR051813">
    <property type="entry name" value="HepT_RNase_toxin"/>
</dbReference>
<evidence type="ECO:0000256" key="1">
    <source>
        <dbReference type="ARBA" id="ARBA00022553"/>
    </source>
</evidence>
<evidence type="ECO:0000256" key="2">
    <source>
        <dbReference type="ARBA" id="ARBA00022649"/>
    </source>
</evidence>
<keyword evidence="4" id="KW-0547">Nucleotide-binding</keyword>
<dbReference type="AlphaFoldDB" id="A0A7H2BDY6"/>
<organism evidence="6 7">
    <name type="scientific">Rothia terrae</name>
    <dbReference type="NCBI Taxonomy" id="396015"/>
    <lineage>
        <taxon>Bacteria</taxon>
        <taxon>Bacillati</taxon>
        <taxon>Actinomycetota</taxon>
        <taxon>Actinomycetes</taxon>
        <taxon>Micrococcales</taxon>
        <taxon>Micrococcaceae</taxon>
        <taxon>Rothia</taxon>
    </lineage>
</organism>
<gene>
    <name evidence="6" type="ORF">IDM49_00795</name>
</gene>
<dbReference type="GO" id="GO:0000166">
    <property type="term" value="F:nucleotide binding"/>
    <property type="evidence" value="ECO:0007669"/>
    <property type="project" value="UniProtKB-KW"/>
</dbReference>
<sequence>MYLDAISMRLSAALDSLNKLPQNTKENLFGKNWHYMRGMRNRIAHGYAVVDPATIRATVIEELPNLISILKKQRTEEV</sequence>
<keyword evidence="1" id="KW-0597">Phosphoprotein</keyword>
<dbReference type="GO" id="GO:0016787">
    <property type="term" value="F:hydrolase activity"/>
    <property type="evidence" value="ECO:0007669"/>
    <property type="project" value="UniProtKB-KW"/>
</dbReference>
<accession>A0A7H2BDY6</accession>
<keyword evidence="7" id="KW-1185">Reference proteome</keyword>
<name>A0A7H2BDY6_9MICC</name>
<evidence type="ECO:0000256" key="3">
    <source>
        <dbReference type="ARBA" id="ARBA00022722"/>
    </source>
</evidence>
<keyword evidence="3" id="KW-0540">Nuclease</keyword>
<evidence type="ECO:0000256" key="5">
    <source>
        <dbReference type="ARBA" id="ARBA00022801"/>
    </source>
</evidence>
<reference evidence="6 7" key="1">
    <citation type="submission" date="2020-09" db="EMBL/GenBank/DDBJ databases">
        <title>Investigation of environmental microbes.</title>
        <authorList>
            <person name="Ou Y."/>
            <person name="Kang Q."/>
        </authorList>
    </citation>
    <scope>NUCLEOTIDE SEQUENCE [LARGE SCALE GENOMIC DNA]</scope>
    <source>
        <strain evidence="6 7">KJZ-14</strain>
    </source>
</reference>
<dbReference type="PANTHER" id="PTHR34139:SF1">
    <property type="entry name" value="RNASE MJ1380-RELATED"/>
    <property type="match status" value="1"/>
</dbReference>
<keyword evidence="2" id="KW-1277">Toxin-antitoxin system</keyword>
<keyword evidence="5" id="KW-0378">Hydrolase</keyword>
<dbReference type="GO" id="GO:0004540">
    <property type="term" value="F:RNA nuclease activity"/>
    <property type="evidence" value="ECO:0007669"/>
    <property type="project" value="InterPro"/>
</dbReference>
<evidence type="ECO:0000256" key="4">
    <source>
        <dbReference type="ARBA" id="ARBA00022741"/>
    </source>
</evidence>
<dbReference type="PANTHER" id="PTHR34139">
    <property type="entry name" value="UPF0331 PROTEIN MJ0127"/>
    <property type="match status" value="1"/>
</dbReference>
<dbReference type="InterPro" id="IPR008201">
    <property type="entry name" value="HepT-like"/>
</dbReference>
<protein>
    <submittedName>
        <fullName evidence="6">DUF86 domain-containing protein</fullName>
    </submittedName>
</protein>
<dbReference type="Pfam" id="PF01934">
    <property type="entry name" value="HepT-like"/>
    <property type="match status" value="1"/>
</dbReference>
<dbReference type="Proteomes" id="UP000516404">
    <property type="component" value="Chromosome"/>
</dbReference>
<dbReference type="GO" id="GO:0110001">
    <property type="term" value="C:toxin-antitoxin complex"/>
    <property type="evidence" value="ECO:0007669"/>
    <property type="project" value="InterPro"/>
</dbReference>
<evidence type="ECO:0000313" key="6">
    <source>
        <dbReference type="EMBL" id="QNV37882.1"/>
    </source>
</evidence>
<proteinExistence type="predicted"/>